<evidence type="ECO:0000256" key="1">
    <source>
        <dbReference type="SAM" id="SignalP"/>
    </source>
</evidence>
<proteinExistence type="predicted"/>
<name>A0A0M6XS51_9RHOB</name>
<feature type="chain" id="PRO_5005807380" evidence="1">
    <location>
        <begin position="18"/>
        <end position="128"/>
    </location>
</feature>
<evidence type="ECO:0000313" key="2">
    <source>
        <dbReference type="EMBL" id="CTQ33011.1"/>
    </source>
</evidence>
<dbReference type="AlphaFoldDB" id="A0A0M6XS51"/>
<dbReference type="RefSeq" id="WP_055682466.1">
    <property type="nucleotide sequence ID" value="NZ_CXPG01000017.1"/>
</dbReference>
<dbReference type="STRING" id="282197.SAMN04488517_10743"/>
<reference evidence="2 3" key="1">
    <citation type="submission" date="2015-07" db="EMBL/GenBank/DDBJ databases">
        <authorList>
            <person name="Noorani M."/>
        </authorList>
    </citation>
    <scope>NUCLEOTIDE SEQUENCE [LARGE SCALE GENOMIC DNA]</scope>
    <source>
        <strain evidence="2 3">CECT 5088</strain>
    </source>
</reference>
<keyword evidence="3" id="KW-1185">Reference proteome</keyword>
<evidence type="ECO:0000313" key="3">
    <source>
        <dbReference type="Proteomes" id="UP000048908"/>
    </source>
</evidence>
<dbReference type="EMBL" id="CXPG01000017">
    <property type="protein sequence ID" value="CTQ33011.1"/>
    <property type="molecule type" value="Genomic_DNA"/>
</dbReference>
<organism evidence="2 3">
    <name type="scientific">Jannaschia rubra</name>
    <dbReference type="NCBI Taxonomy" id="282197"/>
    <lineage>
        <taxon>Bacteria</taxon>
        <taxon>Pseudomonadati</taxon>
        <taxon>Pseudomonadota</taxon>
        <taxon>Alphaproteobacteria</taxon>
        <taxon>Rhodobacterales</taxon>
        <taxon>Roseobacteraceae</taxon>
        <taxon>Jannaschia</taxon>
    </lineage>
</organism>
<dbReference type="OrthoDB" id="7862028at2"/>
<keyword evidence="1" id="KW-0732">Signal</keyword>
<dbReference type="InterPro" id="IPR045467">
    <property type="entry name" value="DUF6497"/>
</dbReference>
<accession>A0A0M6XS51</accession>
<sequence>MAGGALLSLTFAFSAVAQGAIPSGQAIILWEIVWERVEGGTTQAVLRFIAPGIARDTGSIDAAAAMADIDWLCATHAVPLALLPAARAETYVVTIMDRAVARGEADAEATQYFGIYAITDGKCSPEDF</sequence>
<gene>
    <name evidence="2" type="ORF">JAN5088_01786</name>
</gene>
<protein>
    <submittedName>
        <fullName evidence="2">Uncharacterized protein</fullName>
    </submittedName>
</protein>
<dbReference type="Proteomes" id="UP000048908">
    <property type="component" value="Unassembled WGS sequence"/>
</dbReference>
<feature type="signal peptide" evidence="1">
    <location>
        <begin position="1"/>
        <end position="17"/>
    </location>
</feature>
<dbReference type="Pfam" id="PF20107">
    <property type="entry name" value="DUF6497"/>
    <property type="match status" value="1"/>
</dbReference>